<feature type="region of interest" description="Disordered" evidence="1">
    <location>
        <begin position="131"/>
        <end position="178"/>
    </location>
</feature>
<evidence type="ECO:0008006" key="5">
    <source>
        <dbReference type="Google" id="ProtNLM"/>
    </source>
</evidence>
<dbReference type="AlphaFoldDB" id="A0AAV4D6F0"/>
<evidence type="ECO:0000313" key="3">
    <source>
        <dbReference type="EMBL" id="GFO39638.1"/>
    </source>
</evidence>
<keyword evidence="4" id="KW-1185">Reference proteome</keyword>
<proteinExistence type="predicted"/>
<comment type="caution">
    <text evidence="3">The sequence shown here is derived from an EMBL/GenBank/DDBJ whole genome shotgun (WGS) entry which is preliminary data.</text>
</comment>
<feature type="chain" id="PRO_5043338030" description="Secreted protein" evidence="2">
    <location>
        <begin position="17"/>
        <end position="178"/>
    </location>
</feature>
<evidence type="ECO:0000313" key="4">
    <source>
        <dbReference type="Proteomes" id="UP000735302"/>
    </source>
</evidence>
<organism evidence="3 4">
    <name type="scientific">Plakobranchus ocellatus</name>
    <dbReference type="NCBI Taxonomy" id="259542"/>
    <lineage>
        <taxon>Eukaryota</taxon>
        <taxon>Metazoa</taxon>
        <taxon>Spiralia</taxon>
        <taxon>Lophotrochozoa</taxon>
        <taxon>Mollusca</taxon>
        <taxon>Gastropoda</taxon>
        <taxon>Heterobranchia</taxon>
        <taxon>Euthyneura</taxon>
        <taxon>Panpulmonata</taxon>
        <taxon>Sacoglossa</taxon>
        <taxon>Placobranchoidea</taxon>
        <taxon>Plakobranchidae</taxon>
        <taxon>Plakobranchus</taxon>
    </lineage>
</organism>
<dbReference type="Proteomes" id="UP000735302">
    <property type="component" value="Unassembled WGS sequence"/>
</dbReference>
<protein>
    <recommendedName>
        <fullName evidence="5">Secreted protein</fullName>
    </recommendedName>
</protein>
<reference evidence="3 4" key="1">
    <citation type="journal article" date="2021" name="Elife">
        <title>Chloroplast acquisition without the gene transfer in kleptoplastic sea slugs, Plakobranchus ocellatus.</title>
        <authorList>
            <person name="Maeda T."/>
            <person name="Takahashi S."/>
            <person name="Yoshida T."/>
            <person name="Shimamura S."/>
            <person name="Takaki Y."/>
            <person name="Nagai Y."/>
            <person name="Toyoda A."/>
            <person name="Suzuki Y."/>
            <person name="Arimoto A."/>
            <person name="Ishii H."/>
            <person name="Satoh N."/>
            <person name="Nishiyama T."/>
            <person name="Hasebe M."/>
            <person name="Maruyama T."/>
            <person name="Minagawa J."/>
            <person name="Obokata J."/>
            <person name="Shigenobu S."/>
        </authorList>
    </citation>
    <scope>NUCLEOTIDE SEQUENCE [LARGE SCALE GENOMIC DNA]</scope>
</reference>
<feature type="signal peptide" evidence="2">
    <location>
        <begin position="1"/>
        <end position="16"/>
    </location>
</feature>
<feature type="compositionally biased region" description="Polar residues" evidence="1">
    <location>
        <begin position="156"/>
        <end position="178"/>
    </location>
</feature>
<evidence type="ECO:0000256" key="1">
    <source>
        <dbReference type="SAM" id="MobiDB-lite"/>
    </source>
</evidence>
<sequence>MIMIFAICTTIGCARCGDRGDMVQMMTELVVKLVAMRGGGGGGDDSYEGGRISDDNTGDVVNVVVVVIQLHDDKDRADGGGLDGGGDDDGGSGVCGDMYIINQAKRSPLGCGELLLLEIVTLALISHKRAHHHTSRGQGSGHKTTAQQNKARETSQRQTEMQQHWGQGGITISSCSSS</sequence>
<accession>A0AAV4D6F0</accession>
<dbReference type="EMBL" id="BLXT01007504">
    <property type="protein sequence ID" value="GFO39638.1"/>
    <property type="molecule type" value="Genomic_DNA"/>
</dbReference>
<keyword evidence="2" id="KW-0732">Signal</keyword>
<name>A0AAV4D6F0_9GAST</name>
<evidence type="ECO:0000256" key="2">
    <source>
        <dbReference type="SAM" id="SignalP"/>
    </source>
</evidence>
<gene>
    <name evidence="3" type="ORF">PoB_006614300</name>
</gene>